<evidence type="ECO:0000256" key="1">
    <source>
        <dbReference type="ARBA" id="ARBA00004953"/>
    </source>
</evidence>
<keyword evidence="3" id="KW-0489">Methyltransferase</keyword>
<dbReference type="InterPro" id="IPR029063">
    <property type="entry name" value="SAM-dependent_MTases_sf"/>
</dbReference>
<dbReference type="PIRSF" id="PIRSF036428">
    <property type="entry name" value="CobL"/>
    <property type="match status" value="1"/>
</dbReference>
<feature type="domain" description="Tetrapyrrole methylase" evidence="6">
    <location>
        <begin position="13"/>
        <end position="189"/>
    </location>
</feature>
<proteinExistence type="predicted"/>
<evidence type="ECO:0000256" key="2">
    <source>
        <dbReference type="ARBA" id="ARBA00022573"/>
    </source>
</evidence>
<dbReference type="Pfam" id="PF00590">
    <property type="entry name" value="TP_methylase"/>
    <property type="match status" value="1"/>
</dbReference>
<evidence type="ECO:0000256" key="5">
    <source>
        <dbReference type="ARBA" id="ARBA00022691"/>
    </source>
</evidence>
<dbReference type="InterPro" id="IPR012818">
    <property type="entry name" value="CbiE"/>
</dbReference>
<comment type="pathway">
    <text evidence="1">Cofactor biosynthesis; adenosylcobalamin biosynthesis.</text>
</comment>
<dbReference type="InterPro" id="IPR050714">
    <property type="entry name" value="Cobalamin_biosynth_MTase"/>
</dbReference>
<keyword evidence="2" id="KW-0169">Cobalamin biosynthesis</keyword>
<sequence>MRILLHSRPDPWLTIIGIGEDGMAGLSAAGHAALTQADVIFGGPRHLALVHAGEKGRPWPVPFSLEPVLAERGRRVVVLASGDPFWFGAGSSLAARLEPGEWIAQPALSTFSRAANRLGWRLEQVTCLGLHAAPFERLVPLLGPDIRAICLLRDGDAPRSLAQWLVGRGYGASTLHVMEALGGPRERIRSVIAADFAFTDVAAPVAVGITLSGPPGLSRASGLPDSTFVHDGQITRRPVRALSLSALAPRPGEILWDIGAGSGSISAEWCLAGGEAFAIEIRADRAATIHANATALGLEHRLRVMEGEAPAALADLPDADAVFIGGGANAAMLEHLWTVLRPGARIVANAVTLETEALLGLWHGQKGGDLLRIELASAAPLGSMRGWCPARPIVQWSVTR</sequence>
<dbReference type="GO" id="GO:0008276">
    <property type="term" value="F:protein methyltransferase activity"/>
    <property type="evidence" value="ECO:0007669"/>
    <property type="project" value="InterPro"/>
</dbReference>
<dbReference type="Gene3D" id="3.40.50.150">
    <property type="entry name" value="Vaccinia Virus protein VP39"/>
    <property type="match status" value="1"/>
</dbReference>
<dbReference type="InterPro" id="IPR014008">
    <property type="entry name" value="Cbl_synth_MTase_CbiT"/>
</dbReference>
<dbReference type="AlphaFoldDB" id="A0A939HPP4"/>
<dbReference type="PANTHER" id="PTHR43182:SF1">
    <property type="entry name" value="COBALT-PRECORRIN-7 C(5)-METHYLTRANSFERASE"/>
    <property type="match status" value="1"/>
</dbReference>
<dbReference type="SUPFAM" id="SSF53335">
    <property type="entry name" value="S-adenosyl-L-methionine-dependent methyltransferases"/>
    <property type="match status" value="1"/>
</dbReference>
<reference evidence="7" key="1">
    <citation type="submission" date="2021-03" db="EMBL/GenBank/DDBJ databases">
        <title>The complete genome sequence of Acetobacter sp. TBRC 12339.</title>
        <authorList>
            <person name="Charoenyingcharoen P."/>
            <person name="Yukphan P."/>
        </authorList>
    </citation>
    <scope>NUCLEOTIDE SEQUENCE</scope>
    <source>
        <strain evidence="7">TBRC 12339</strain>
    </source>
</reference>
<dbReference type="NCBIfam" id="TIGR02467">
    <property type="entry name" value="CbiE"/>
    <property type="match status" value="1"/>
</dbReference>
<dbReference type="InterPro" id="IPR035996">
    <property type="entry name" value="4pyrrol_Methylase_sf"/>
</dbReference>
<dbReference type="NCBIfam" id="TIGR02469">
    <property type="entry name" value="CbiT"/>
    <property type="match status" value="1"/>
</dbReference>
<dbReference type="SUPFAM" id="SSF53790">
    <property type="entry name" value="Tetrapyrrole methylase"/>
    <property type="match status" value="1"/>
</dbReference>
<dbReference type="InterPro" id="IPR014777">
    <property type="entry name" value="4pyrrole_Mease_sub1"/>
</dbReference>
<evidence type="ECO:0000256" key="4">
    <source>
        <dbReference type="ARBA" id="ARBA00022679"/>
    </source>
</evidence>
<accession>A0A939HPP4</accession>
<evidence type="ECO:0000259" key="6">
    <source>
        <dbReference type="Pfam" id="PF00590"/>
    </source>
</evidence>
<keyword evidence="4" id="KW-0808">Transferase</keyword>
<dbReference type="CDD" id="cd11644">
    <property type="entry name" value="Precorrin-6Y-MT"/>
    <property type="match status" value="1"/>
</dbReference>
<dbReference type="EMBL" id="JAFVMH010000005">
    <property type="protein sequence ID" value="MBO1325713.1"/>
    <property type="molecule type" value="Genomic_DNA"/>
</dbReference>
<dbReference type="GO" id="GO:0009236">
    <property type="term" value="P:cobalamin biosynthetic process"/>
    <property type="evidence" value="ECO:0007669"/>
    <property type="project" value="UniProtKB-KW"/>
</dbReference>
<evidence type="ECO:0000313" key="7">
    <source>
        <dbReference type="EMBL" id="MBO1325713.1"/>
    </source>
</evidence>
<keyword evidence="5" id="KW-0949">S-adenosyl-L-methionine</keyword>
<dbReference type="PANTHER" id="PTHR43182">
    <property type="entry name" value="COBALT-PRECORRIN-6B C(15)-METHYLTRANSFERASE (DECARBOXYLATING)"/>
    <property type="match status" value="1"/>
</dbReference>
<dbReference type="Proteomes" id="UP000664073">
    <property type="component" value="Unassembled WGS sequence"/>
</dbReference>
<dbReference type="Gene3D" id="3.40.1010.10">
    <property type="entry name" value="Cobalt-precorrin-4 Transmethylase, Domain 1"/>
    <property type="match status" value="1"/>
</dbReference>
<dbReference type="InterPro" id="IPR006365">
    <property type="entry name" value="Cbl_synth_CobL"/>
</dbReference>
<organism evidence="7 8">
    <name type="scientific">Acetobacter garciniae</name>
    <dbReference type="NCBI Taxonomy" id="2817435"/>
    <lineage>
        <taxon>Bacteria</taxon>
        <taxon>Pseudomonadati</taxon>
        <taxon>Pseudomonadota</taxon>
        <taxon>Alphaproteobacteria</taxon>
        <taxon>Acetobacterales</taxon>
        <taxon>Acetobacteraceae</taxon>
        <taxon>Acetobacter</taxon>
    </lineage>
</organism>
<protein>
    <submittedName>
        <fullName evidence="7">Precorrin-6y C5,15-methyltransferase (Decarboxylating) subunit CbiE</fullName>
    </submittedName>
</protein>
<name>A0A939HPP4_9PROT</name>
<comment type="caution">
    <text evidence="7">The sequence shown here is derived from an EMBL/GenBank/DDBJ whole genome shotgun (WGS) entry which is preliminary data.</text>
</comment>
<gene>
    <name evidence="7" type="primary">cbiE</name>
    <name evidence="7" type="ORF">J2D77_11160</name>
</gene>
<evidence type="ECO:0000256" key="3">
    <source>
        <dbReference type="ARBA" id="ARBA00022603"/>
    </source>
</evidence>
<keyword evidence="8" id="KW-1185">Reference proteome</keyword>
<dbReference type="InterPro" id="IPR000878">
    <property type="entry name" value="4pyrrol_Mease"/>
</dbReference>
<dbReference type="GO" id="GO:0032259">
    <property type="term" value="P:methylation"/>
    <property type="evidence" value="ECO:0007669"/>
    <property type="project" value="UniProtKB-KW"/>
</dbReference>
<evidence type="ECO:0000313" key="8">
    <source>
        <dbReference type="Proteomes" id="UP000664073"/>
    </source>
</evidence>